<evidence type="ECO:0000256" key="1">
    <source>
        <dbReference type="SAM" id="MobiDB-lite"/>
    </source>
</evidence>
<organism evidence="3 4">
    <name type="scientific">Acidimicrobium ferrooxidans (strain DSM 10331 / JCM 15462 / NBRC 103882 / ICP)</name>
    <dbReference type="NCBI Taxonomy" id="525909"/>
    <lineage>
        <taxon>Bacteria</taxon>
        <taxon>Bacillati</taxon>
        <taxon>Actinomycetota</taxon>
        <taxon>Acidimicrobiia</taxon>
        <taxon>Acidimicrobiales</taxon>
        <taxon>Acidimicrobiaceae</taxon>
        <taxon>Acidimicrobium</taxon>
    </lineage>
</organism>
<proteinExistence type="predicted"/>
<accession>C7M0C1</accession>
<feature type="compositionally biased region" description="Low complexity" evidence="1">
    <location>
        <begin position="147"/>
        <end position="161"/>
    </location>
</feature>
<sequence>MSTSTTFTDRLTALASEVALETREQELLATVCARSSAWPTELPDSYVRNVTELVTAEFRNLAASTTSQRRATHAWASWFRSRWLIVAAVLSAASGGVAFSGALAHALHRVESIVLAPTPSTHQGTLNGSQPAIGSSAGIPPSGLREQGGQQSSGSATATATPAQSRDTGDEHHPLGTVRSIPSSSPPVESPTPNDQAPPSDISQQAGDASSSPAPSDHTDSSSSPSDQSTSTTGSSNQSNTTSTSQDQSSSATGSSDQSNTTSTSQDQSSAATSSASSSNPDN</sequence>
<dbReference type="AlphaFoldDB" id="C7M0C1"/>
<dbReference type="EMBL" id="CP001631">
    <property type="protein sequence ID" value="ACU54429.1"/>
    <property type="molecule type" value="Genomic_DNA"/>
</dbReference>
<dbReference type="HOGENOM" id="CLU_982201_0_0_11"/>
<protein>
    <submittedName>
        <fullName evidence="3">Uncharacterized protein</fullName>
    </submittedName>
</protein>
<keyword evidence="2" id="KW-0812">Transmembrane</keyword>
<evidence type="ECO:0000313" key="4">
    <source>
        <dbReference type="Proteomes" id="UP000000771"/>
    </source>
</evidence>
<feature type="transmembrane region" description="Helical" evidence="2">
    <location>
        <begin position="83"/>
        <end position="107"/>
    </location>
</feature>
<dbReference type="KEGG" id="afo:Afer_1506"/>
<keyword evidence="2" id="KW-1133">Transmembrane helix</keyword>
<evidence type="ECO:0000313" key="3">
    <source>
        <dbReference type="EMBL" id="ACU54429.1"/>
    </source>
</evidence>
<feature type="compositionally biased region" description="Low complexity" evidence="1">
    <location>
        <begin position="203"/>
        <end position="283"/>
    </location>
</feature>
<dbReference type="Proteomes" id="UP000000771">
    <property type="component" value="Chromosome"/>
</dbReference>
<keyword evidence="4" id="KW-1185">Reference proteome</keyword>
<name>C7M0C1_ACIFD</name>
<feature type="region of interest" description="Disordered" evidence="1">
    <location>
        <begin position="121"/>
        <end position="283"/>
    </location>
</feature>
<reference evidence="3 4" key="1">
    <citation type="journal article" date="2009" name="Stand. Genomic Sci.">
        <title>Complete genome sequence of Acidimicrobium ferrooxidans type strain (ICP).</title>
        <authorList>
            <person name="Clum A."/>
            <person name="Nolan M."/>
            <person name="Lang E."/>
            <person name="Glavina Del Rio T."/>
            <person name="Tice H."/>
            <person name="Copeland A."/>
            <person name="Cheng J.F."/>
            <person name="Lucas S."/>
            <person name="Chen F."/>
            <person name="Bruce D."/>
            <person name="Goodwin L."/>
            <person name="Pitluck S."/>
            <person name="Ivanova N."/>
            <person name="Mavrommatis K."/>
            <person name="Mikhailova N."/>
            <person name="Pati A."/>
            <person name="Chen A."/>
            <person name="Palaniappan K."/>
            <person name="Goker M."/>
            <person name="Spring S."/>
            <person name="Land M."/>
            <person name="Hauser L."/>
            <person name="Chang Y.J."/>
            <person name="Jeffries C.C."/>
            <person name="Chain P."/>
            <person name="Bristow J."/>
            <person name="Eisen J.A."/>
            <person name="Markowitz V."/>
            <person name="Hugenholtz P."/>
            <person name="Kyrpides N.C."/>
            <person name="Klenk H.P."/>
            <person name="Lapidus A."/>
        </authorList>
    </citation>
    <scope>NUCLEOTIDE SEQUENCE [LARGE SCALE GENOMIC DNA]</scope>
    <source>
        <strain evidence="4">DSM 10331 / JCM 15462 / NBRC 103882 / ICP</strain>
    </source>
</reference>
<dbReference type="STRING" id="525909.Afer_1506"/>
<evidence type="ECO:0000256" key="2">
    <source>
        <dbReference type="SAM" id="Phobius"/>
    </source>
</evidence>
<feature type="compositionally biased region" description="Polar residues" evidence="1">
    <location>
        <begin position="121"/>
        <end position="133"/>
    </location>
</feature>
<keyword evidence="2" id="KW-0472">Membrane</keyword>
<gene>
    <name evidence="3" type="ordered locus">Afer_1506</name>
</gene>